<dbReference type="PANTHER" id="PTHR42852:SF13">
    <property type="entry name" value="PROTEIN DIPZ"/>
    <property type="match status" value="1"/>
</dbReference>
<organism evidence="2">
    <name type="scientific">hydrothermal vent metagenome</name>
    <dbReference type="NCBI Taxonomy" id="652676"/>
    <lineage>
        <taxon>unclassified sequences</taxon>
        <taxon>metagenomes</taxon>
        <taxon>ecological metagenomes</taxon>
    </lineage>
</organism>
<dbReference type="AlphaFoldDB" id="A0A3B0ZJK1"/>
<dbReference type="EMBL" id="UOFP01000262">
    <property type="protein sequence ID" value="VAW89280.1"/>
    <property type="molecule type" value="Genomic_DNA"/>
</dbReference>
<proteinExistence type="predicted"/>
<dbReference type="Pfam" id="PF00578">
    <property type="entry name" value="AhpC-TSA"/>
    <property type="match status" value="1"/>
</dbReference>
<feature type="domain" description="Thioredoxin" evidence="1">
    <location>
        <begin position="29"/>
        <end position="170"/>
    </location>
</feature>
<accession>A0A3B0ZJK1</accession>
<dbReference type="PROSITE" id="PS00194">
    <property type="entry name" value="THIOREDOXIN_1"/>
    <property type="match status" value="1"/>
</dbReference>
<dbReference type="InterPro" id="IPR000866">
    <property type="entry name" value="AhpC/TSA"/>
</dbReference>
<name>A0A3B0ZJK1_9ZZZZ</name>
<reference evidence="2" key="1">
    <citation type="submission" date="2018-06" db="EMBL/GenBank/DDBJ databases">
        <authorList>
            <person name="Zhirakovskaya E."/>
        </authorList>
    </citation>
    <scope>NUCLEOTIDE SEQUENCE</scope>
</reference>
<evidence type="ECO:0000259" key="1">
    <source>
        <dbReference type="PROSITE" id="PS51352"/>
    </source>
</evidence>
<dbReference type="Gene3D" id="3.40.30.10">
    <property type="entry name" value="Glutaredoxin"/>
    <property type="match status" value="1"/>
</dbReference>
<dbReference type="InterPro" id="IPR036249">
    <property type="entry name" value="Thioredoxin-like_sf"/>
</dbReference>
<dbReference type="CDD" id="cd02966">
    <property type="entry name" value="TlpA_like_family"/>
    <property type="match status" value="1"/>
</dbReference>
<dbReference type="SUPFAM" id="SSF52833">
    <property type="entry name" value="Thioredoxin-like"/>
    <property type="match status" value="1"/>
</dbReference>
<dbReference type="InterPro" id="IPR017937">
    <property type="entry name" value="Thioredoxin_CS"/>
</dbReference>
<dbReference type="InterPro" id="IPR050553">
    <property type="entry name" value="Thioredoxin_ResA/DsbE_sf"/>
</dbReference>
<protein>
    <recommendedName>
        <fullName evidence="1">Thioredoxin domain-containing protein</fullName>
    </recommendedName>
</protein>
<gene>
    <name evidence="2" type="ORF">MNBD_GAMMA18-1752</name>
</gene>
<dbReference type="PANTHER" id="PTHR42852">
    <property type="entry name" value="THIOL:DISULFIDE INTERCHANGE PROTEIN DSBE"/>
    <property type="match status" value="1"/>
</dbReference>
<dbReference type="PROSITE" id="PS51352">
    <property type="entry name" value="THIOREDOXIN_2"/>
    <property type="match status" value="1"/>
</dbReference>
<dbReference type="GO" id="GO:0016491">
    <property type="term" value="F:oxidoreductase activity"/>
    <property type="evidence" value="ECO:0007669"/>
    <property type="project" value="InterPro"/>
</dbReference>
<evidence type="ECO:0000313" key="2">
    <source>
        <dbReference type="EMBL" id="VAW89280.1"/>
    </source>
</evidence>
<dbReference type="GO" id="GO:0016209">
    <property type="term" value="F:antioxidant activity"/>
    <property type="evidence" value="ECO:0007669"/>
    <property type="project" value="InterPro"/>
</dbReference>
<dbReference type="InterPro" id="IPR013766">
    <property type="entry name" value="Thioredoxin_domain"/>
</dbReference>
<sequence>MINRLLFITLLALFSLPLKADLLDDFGAEPVLGTAPTFTLQDLAGEKQPLAQWRGKLIMLNFWATWCGPCRAEMPGMERLWQRYRDEGLVVIAVSVDEGMARRVAKFIEILKLSYPILLDVEGIVSDRYQVSALPHSFLIDGDGKLIASVVGEQEWDSPEAYALIESLLVLNGEGVVKMIQSQEVTR</sequence>